<evidence type="ECO:0000256" key="2">
    <source>
        <dbReference type="ARBA" id="ARBA00022448"/>
    </source>
</evidence>
<feature type="domain" description="Major facilitator superfamily (MFS) profile" evidence="9">
    <location>
        <begin position="42"/>
        <end position="429"/>
    </location>
</feature>
<dbReference type="SUPFAM" id="SSF103473">
    <property type="entry name" value="MFS general substrate transporter"/>
    <property type="match status" value="1"/>
</dbReference>
<dbReference type="OrthoDB" id="9809918at2"/>
<keyword evidence="4 8" id="KW-0812">Transmembrane</keyword>
<feature type="transmembrane region" description="Helical" evidence="8">
    <location>
        <begin position="284"/>
        <end position="304"/>
    </location>
</feature>
<dbReference type="Gene3D" id="1.20.1250.20">
    <property type="entry name" value="MFS general substrate transporter like domains"/>
    <property type="match status" value="1"/>
</dbReference>
<feature type="transmembrane region" description="Helical" evidence="8">
    <location>
        <begin position="46"/>
        <end position="71"/>
    </location>
</feature>
<dbReference type="CDD" id="cd06173">
    <property type="entry name" value="MFS_MefA_like"/>
    <property type="match status" value="1"/>
</dbReference>
<evidence type="ECO:0000256" key="4">
    <source>
        <dbReference type="ARBA" id="ARBA00022692"/>
    </source>
</evidence>
<keyword evidence="5 8" id="KW-1133">Transmembrane helix</keyword>
<evidence type="ECO:0000256" key="7">
    <source>
        <dbReference type="SAM" id="MobiDB-lite"/>
    </source>
</evidence>
<feature type="transmembrane region" description="Helical" evidence="8">
    <location>
        <begin position="316"/>
        <end position="334"/>
    </location>
</feature>
<feature type="transmembrane region" description="Helical" evidence="8">
    <location>
        <begin position="254"/>
        <end position="272"/>
    </location>
</feature>
<dbReference type="InterPro" id="IPR010290">
    <property type="entry name" value="TM_effector"/>
</dbReference>
<reference evidence="10 11" key="1">
    <citation type="submission" date="2019-08" db="EMBL/GenBank/DDBJ databases">
        <authorList>
            <person name="Seo Y.L."/>
        </authorList>
    </citation>
    <scope>NUCLEOTIDE SEQUENCE [LARGE SCALE GENOMIC DNA]</scope>
    <source>
        <strain evidence="10 11">MaA-C15</strain>
    </source>
</reference>
<feature type="transmembrane region" description="Helical" evidence="8">
    <location>
        <begin position="77"/>
        <end position="96"/>
    </location>
</feature>
<dbReference type="Pfam" id="PF05977">
    <property type="entry name" value="MFS_3"/>
    <property type="match status" value="1"/>
</dbReference>
<comment type="caution">
    <text evidence="10">The sequence shown here is derived from an EMBL/GenBank/DDBJ whole genome shotgun (WGS) entry which is preliminary data.</text>
</comment>
<dbReference type="PANTHER" id="PTHR23513:SF11">
    <property type="entry name" value="STAPHYLOFERRIN A TRANSPORTER"/>
    <property type="match status" value="1"/>
</dbReference>
<evidence type="ECO:0000256" key="1">
    <source>
        <dbReference type="ARBA" id="ARBA00004651"/>
    </source>
</evidence>
<evidence type="ECO:0000259" key="9">
    <source>
        <dbReference type="PROSITE" id="PS50850"/>
    </source>
</evidence>
<evidence type="ECO:0000256" key="8">
    <source>
        <dbReference type="SAM" id="Phobius"/>
    </source>
</evidence>
<feature type="transmembrane region" description="Helical" evidence="8">
    <location>
        <begin position="340"/>
        <end position="363"/>
    </location>
</feature>
<keyword evidence="11" id="KW-1185">Reference proteome</keyword>
<gene>
    <name evidence="10" type="ORF">FY036_19390</name>
</gene>
<evidence type="ECO:0000313" key="10">
    <source>
        <dbReference type="EMBL" id="TYR30058.1"/>
    </source>
</evidence>
<protein>
    <submittedName>
        <fullName evidence="10">MFS transporter</fullName>
    </submittedName>
</protein>
<keyword evidence="6 8" id="KW-0472">Membrane</keyword>
<dbReference type="InterPro" id="IPR036259">
    <property type="entry name" value="MFS_trans_sf"/>
</dbReference>
<dbReference type="InterPro" id="IPR020846">
    <property type="entry name" value="MFS_dom"/>
</dbReference>
<dbReference type="GO" id="GO:0005886">
    <property type="term" value="C:plasma membrane"/>
    <property type="evidence" value="ECO:0007669"/>
    <property type="project" value="UniProtKB-SubCell"/>
</dbReference>
<dbReference type="AlphaFoldDB" id="A0A5D4GNZ8"/>
<feature type="transmembrane region" description="Helical" evidence="8">
    <location>
        <begin position="188"/>
        <end position="218"/>
    </location>
</feature>
<accession>A0A5D4GNZ8</accession>
<dbReference type="PROSITE" id="PS50850">
    <property type="entry name" value="MFS"/>
    <property type="match status" value="1"/>
</dbReference>
<dbReference type="GO" id="GO:0022857">
    <property type="term" value="F:transmembrane transporter activity"/>
    <property type="evidence" value="ECO:0007669"/>
    <property type="project" value="InterPro"/>
</dbReference>
<evidence type="ECO:0000256" key="6">
    <source>
        <dbReference type="ARBA" id="ARBA00023136"/>
    </source>
</evidence>
<organism evidence="10 11">
    <name type="scientific">Neoaquamicrobium microcysteis</name>
    <dbReference type="NCBI Taxonomy" id="2682781"/>
    <lineage>
        <taxon>Bacteria</taxon>
        <taxon>Pseudomonadati</taxon>
        <taxon>Pseudomonadota</taxon>
        <taxon>Alphaproteobacteria</taxon>
        <taxon>Hyphomicrobiales</taxon>
        <taxon>Phyllobacteriaceae</taxon>
        <taxon>Neoaquamicrobium</taxon>
    </lineage>
</organism>
<dbReference type="PANTHER" id="PTHR23513">
    <property type="entry name" value="INTEGRAL MEMBRANE EFFLUX PROTEIN-RELATED"/>
    <property type="match status" value="1"/>
</dbReference>
<reference evidence="10 11" key="2">
    <citation type="submission" date="2019-09" db="EMBL/GenBank/DDBJ databases">
        <title>Mesorhizobium sp. MaA-C15 isolated from Microcystis aeruginosa.</title>
        <authorList>
            <person name="Jeong S.E."/>
            <person name="Jin H.M."/>
            <person name="Jeon C.O."/>
        </authorList>
    </citation>
    <scope>NUCLEOTIDE SEQUENCE [LARGE SCALE GENOMIC DNA]</scope>
    <source>
        <strain evidence="10 11">MaA-C15</strain>
    </source>
</reference>
<sequence>MSRIIDPESPSKGGFQLSTQTRRAISIVIERLPTLAPFRHRTFRSVWIASLVTNFGSLIQTVGAAWMMTLISTSADLVALVQSSTALPIMLFSLISGAIADNFNRRRVMLVAQSFMLVVSVALALTAWTGLMTPWLLLTFTFLIGCGAALNNPSWQASVGDMVPRADLPAAVALNSMGFNLTRSVGPAIGGAIVAAFGAVAAFAINAVSYLTLIFVLLRWKPPASTSTLPPEPLGLAIISGLRYMAMSPNIEKVLLRGFVFGFAVISVVALLPLVTRDLLGGGALLYGVLFGAFGAGAVGGAFVSGTLRQRLSTEWIARLSFTSFALSALIIALSPWPWLTFTALMVGGACWVIALSMFNITVQMSTPRWVVGRALSLYQMATFGGMALGSWIWGLAAEAYGPDTALQLAALVMIGGALLGLGRFALPALASLNLDPLNRWREPHLELDITPRSGPVKIMIEYEIDEKDTREFLEMMAERRRIRKRDGARRWSLTRDLEHPRHWIEAYHLPTWMEYVRYNLRLTHADAIVGEQIRKLHAGENPPIVRRMIERPTGRHPLDGQPKGMADLHQQS</sequence>
<keyword evidence="2" id="KW-0813">Transport</keyword>
<evidence type="ECO:0000313" key="11">
    <source>
        <dbReference type="Proteomes" id="UP000323258"/>
    </source>
</evidence>
<evidence type="ECO:0000256" key="3">
    <source>
        <dbReference type="ARBA" id="ARBA00022475"/>
    </source>
</evidence>
<feature type="region of interest" description="Disordered" evidence="7">
    <location>
        <begin position="553"/>
        <end position="573"/>
    </location>
</feature>
<dbReference type="Proteomes" id="UP000323258">
    <property type="component" value="Unassembled WGS sequence"/>
</dbReference>
<comment type="subcellular location">
    <subcellularLocation>
        <location evidence="1">Cell membrane</location>
        <topology evidence="1">Multi-pass membrane protein</topology>
    </subcellularLocation>
</comment>
<evidence type="ECO:0000256" key="5">
    <source>
        <dbReference type="ARBA" id="ARBA00022989"/>
    </source>
</evidence>
<keyword evidence="3" id="KW-1003">Cell membrane</keyword>
<dbReference type="EMBL" id="VSZS01000067">
    <property type="protein sequence ID" value="TYR30058.1"/>
    <property type="molecule type" value="Genomic_DNA"/>
</dbReference>
<feature type="transmembrane region" description="Helical" evidence="8">
    <location>
        <begin position="375"/>
        <end position="394"/>
    </location>
</feature>
<name>A0A5D4GNZ8_9HYPH</name>
<feature type="transmembrane region" description="Helical" evidence="8">
    <location>
        <begin position="406"/>
        <end position="427"/>
    </location>
</feature>
<proteinExistence type="predicted"/>